<dbReference type="PROSITE" id="PS51318">
    <property type="entry name" value="TAT"/>
    <property type="match status" value="1"/>
</dbReference>
<evidence type="ECO:0000313" key="1">
    <source>
        <dbReference type="EMBL" id="TRB08794.1"/>
    </source>
</evidence>
<gene>
    <name evidence="1" type="ORF">EXN61_02435</name>
</gene>
<dbReference type="Pfam" id="PF05787">
    <property type="entry name" value="PhoX"/>
    <property type="match status" value="1"/>
</dbReference>
<dbReference type="RefSeq" id="WP_142855317.1">
    <property type="nucleotide sequence ID" value="NZ_JAAMCC010000006.1"/>
</dbReference>
<protein>
    <submittedName>
        <fullName evidence="1">PhoX family phosphatase</fullName>
    </submittedName>
</protein>
<dbReference type="Proteomes" id="UP000317023">
    <property type="component" value="Unassembled WGS sequence"/>
</dbReference>
<evidence type="ECO:0000313" key="2">
    <source>
        <dbReference type="Proteomes" id="UP000317023"/>
    </source>
</evidence>
<comment type="caution">
    <text evidence="1">The sequence shown here is derived from an EMBL/GenBank/DDBJ whole genome shotgun (WGS) entry which is preliminary data.</text>
</comment>
<dbReference type="InterPro" id="IPR008557">
    <property type="entry name" value="PhoX"/>
</dbReference>
<dbReference type="InterPro" id="IPR006311">
    <property type="entry name" value="TAT_signal"/>
</dbReference>
<accession>A0A546Y727</accession>
<organism evidence="1 2">
    <name type="scientific">Agrobacterium tumefaciens</name>
    <dbReference type="NCBI Taxonomy" id="358"/>
    <lineage>
        <taxon>Bacteria</taxon>
        <taxon>Pseudomonadati</taxon>
        <taxon>Pseudomonadota</taxon>
        <taxon>Alphaproteobacteria</taxon>
        <taxon>Hyphomicrobiales</taxon>
        <taxon>Rhizobiaceae</taxon>
        <taxon>Rhizobium/Agrobacterium group</taxon>
        <taxon>Agrobacterium</taxon>
        <taxon>Agrobacterium tumefaciens complex</taxon>
    </lineage>
</organism>
<dbReference type="AlphaFoldDB" id="A0A546Y727"/>
<name>A0A546Y727_AGRTU</name>
<proteinExistence type="predicted"/>
<sequence length="660" mass="71833">MTDRLKSRQRPNPRRSFAQSYGSILAEGVSRRTVLKGFFTSTALAAMGGSVVSVAAETAAPAGASSLAFTELKRVRDGKDHWPEGYDRQVLLRWGDALFDDSPAFDIGTLDGPAAERQFGFNNDFTAFIPLPYGSQSSDHGLLVVSHEYVDPYLMFPGLSEEDYREKLTDAQIRAIMAAVGVSIVEIKRNGATWEPVKGGQYNRRIHMGTEMTVSGPAAGDPRLATKSDPTGRVVFGTISNCNGGITPWGTMLSGEEGAMDVFAGDYKTLANQELVERQGWDEDENDIYRASKIDQRFKFEEEPNEWLKFDWVVEIDPFDPTSKPVKRTALGRMTHEGAQVALTPDNRVAIYMGDDDDFEYLYRFVTRDAYNPDDRKANKDLLDNGTLSVAKFESDGTLIWIPLVAGQGPLTKEAGFATQADVVLNTRGAADLVGATPMDAPEGFVPHSRTGKLYVAMTENLDRLPAGGGEPGETVNVANPRGPNPYGHLLELVPPGAPEKPDHAADNYRWDVFVLGGDPAVPTDEARYHPDVTENGWFTDPDNIGVDPAGRLWVTTDGPPPQNHVDALYVMDTEGPGRALSRLFYIPPVGSECCSPAFTPDGTSLFLSIQHPGALRLDENEDATSVANAGTNWPDFIDGMPARPSLVVITRRGNGVIGS</sequence>
<dbReference type="PANTHER" id="PTHR35399">
    <property type="entry name" value="SLR8030 PROTEIN"/>
    <property type="match status" value="1"/>
</dbReference>
<dbReference type="EMBL" id="SGOE01000001">
    <property type="protein sequence ID" value="TRB08794.1"/>
    <property type="molecule type" value="Genomic_DNA"/>
</dbReference>
<dbReference type="PANTHER" id="PTHR35399:SF2">
    <property type="entry name" value="DUF839 DOMAIN-CONTAINING PROTEIN"/>
    <property type="match status" value="1"/>
</dbReference>
<dbReference type="SUPFAM" id="SSF63829">
    <property type="entry name" value="Calcium-dependent phosphotriesterase"/>
    <property type="match status" value="1"/>
</dbReference>
<reference evidence="1 2" key="1">
    <citation type="journal article" date="2019" name="Appl. Microbiol. Biotechnol.">
        <title>Differential efficiency of wild type rhizogenic strains for rol gene transformation of plants.</title>
        <authorList>
            <person name="Desmet S."/>
            <person name="De Keyser E."/>
            <person name="Van Vaerenbergh J."/>
            <person name="Baeyen S."/>
            <person name="Van Huylenbroeck J."/>
            <person name="Geelen D."/>
            <person name="Dhooghe E."/>
        </authorList>
    </citation>
    <scope>NUCLEOTIDE SEQUENCE [LARGE SCALE GENOMIC DNA]</scope>
    <source>
        <strain evidence="1 2">MAFF210266</strain>
    </source>
</reference>